<dbReference type="Proteomes" id="UP000037122">
    <property type="component" value="Unassembled WGS sequence"/>
</dbReference>
<comment type="caution">
    <text evidence="1">The sequence shown here is derived from an EMBL/GenBank/DDBJ whole genome shotgun (WGS) entry which is preliminary data.</text>
</comment>
<proteinExistence type="predicted"/>
<organism evidence="1 2">
    <name type="scientific">Candidozyma auris</name>
    <name type="common">Yeast</name>
    <name type="synonym">Candida auris</name>
    <dbReference type="NCBI Taxonomy" id="498019"/>
    <lineage>
        <taxon>Eukaryota</taxon>
        <taxon>Fungi</taxon>
        <taxon>Dikarya</taxon>
        <taxon>Ascomycota</taxon>
        <taxon>Saccharomycotina</taxon>
        <taxon>Pichiomycetes</taxon>
        <taxon>Metschnikowiaceae</taxon>
        <taxon>Candidozyma</taxon>
    </lineage>
</organism>
<sequence length="103" mass="11092">MPMRVAYEYGGFSWESMEKLVSPLSFLAFFGRSFFLVAMFGPPTAGAEASDVFTEPPKTLLILLPKSSCEGWLVGLKLAAKGGGGAKLEWPLASDVANRDSSR</sequence>
<protein>
    <submittedName>
        <fullName evidence="1">Uncharacterized protein</fullName>
    </submittedName>
</protein>
<reference evidence="2" key="1">
    <citation type="journal article" date="2015" name="BMC Genomics">
        <title>Draft genome of a commonly misdiagnosed multidrug resistant pathogen Candida auris.</title>
        <authorList>
            <person name="Chatterjee S."/>
            <person name="Alampalli S.V."/>
            <person name="Nageshan R.K."/>
            <person name="Chettiar S.T."/>
            <person name="Joshi S."/>
            <person name="Tatu U.S."/>
        </authorList>
    </citation>
    <scope>NUCLEOTIDE SEQUENCE [LARGE SCALE GENOMIC DNA]</scope>
    <source>
        <strain evidence="2">6684</strain>
    </source>
</reference>
<dbReference type="EMBL" id="LGST01000059">
    <property type="protein sequence ID" value="KND96134.1"/>
    <property type="molecule type" value="Genomic_DNA"/>
</dbReference>
<dbReference type="VEuPathDB" id="FungiDB:QG37_07622"/>
<accession>A0A0L0NQ49</accession>
<dbReference type="AlphaFoldDB" id="A0A0L0NQ49"/>
<gene>
    <name evidence="1" type="ORF">QG37_07622</name>
</gene>
<evidence type="ECO:0000313" key="1">
    <source>
        <dbReference type="EMBL" id="KND96134.1"/>
    </source>
</evidence>
<evidence type="ECO:0000313" key="2">
    <source>
        <dbReference type="Proteomes" id="UP000037122"/>
    </source>
</evidence>
<name>A0A0L0NQ49_CANAR</name>